<dbReference type="Proteomes" id="UP000000763">
    <property type="component" value="Chromosome 10"/>
</dbReference>
<dbReference type="Gene3D" id="3.90.660.20">
    <property type="entry name" value="Protoporphyrinogen oxidase, mitochondrial, domain 2"/>
    <property type="match status" value="1"/>
</dbReference>
<feature type="region of interest" description="Disordered" evidence="1">
    <location>
        <begin position="319"/>
        <end position="391"/>
    </location>
</feature>
<feature type="compositionally biased region" description="Low complexity" evidence="1">
    <location>
        <begin position="210"/>
        <end position="222"/>
    </location>
</feature>
<sequence length="391" mass="41020">MGGPHRWTSATRVTVRRWACPSAAVEETNATAHCGGRIAALEPSLILSMLDKRGRCSCDGEPDGNDYGSIRKKLQSRKSLFTRKSTDAQAKAGANLWRGGVSALEQAERWCLQASVAAAAGKRRLGRCVAGAGGSGDISGRGRSKGAGDAGGTAGERRRGVASFALSRRPHLPPLRPLPPLRRATSLGSSDECDGGGGGNQRRERRRHAPPSATSAVAAPSSACRARPLCPQPAALAFCSPAAVQRRYACRRAARLRSAHRARSVDSGLKDDLVFGDPNAPRFVLWEGKLRPVPSKPGDLPFFNLMSIPGKLRAGLGVLGIRPPPPSDPSATGGNIPVGRKDPLPEQEPVPEPAPISRRGRPRRPRGSGCGGLSGEISGRRQRGVAGLAVA</sequence>
<accession>Q9FW53</accession>
<evidence type="ECO:0000313" key="4">
    <source>
        <dbReference type="Proteomes" id="UP000000763"/>
    </source>
</evidence>
<protein>
    <submittedName>
        <fullName evidence="3">Protoporphyrinogen oxidase</fullName>
    </submittedName>
</protein>
<proteinExistence type="predicted"/>
<evidence type="ECO:0000256" key="1">
    <source>
        <dbReference type="SAM" id="MobiDB-lite"/>
    </source>
</evidence>
<evidence type="ECO:0000313" key="3">
    <source>
        <dbReference type="EMBL" id="AAG16857.1"/>
    </source>
</evidence>
<dbReference type="GO" id="GO:0016491">
    <property type="term" value="F:oxidoreductase activity"/>
    <property type="evidence" value="ECO:0007669"/>
    <property type="project" value="InterPro"/>
</dbReference>
<organism evidence="3 4">
    <name type="scientific">Oryza sativa subsp. japonica</name>
    <name type="common">Rice</name>
    <dbReference type="NCBI Taxonomy" id="39947"/>
    <lineage>
        <taxon>Eukaryota</taxon>
        <taxon>Viridiplantae</taxon>
        <taxon>Streptophyta</taxon>
        <taxon>Embryophyta</taxon>
        <taxon>Tracheophyta</taxon>
        <taxon>Spermatophyta</taxon>
        <taxon>Magnoliopsida</taxon>
        <taxon>Liliopsida</taxon>
        <taxon>Poales</taxon>
        <taxon>Poaceae</taxon>
        <taxon>BOP clade</taxon>
        <taxon>Oryzoideae</taxon>
        <taxon>Oryzeae</taxon>
        <taxon>Oryzinae</taxon>
        <taxon>Oryza</taxon>
        <taxon>Oryza sativa</taxon>
    </lineage>
</organism>
<dbReference type="Gene3D" id="1.10.3110.10">
    <property type="entry name" value="protoporphyrinogen ix oxidase, domain 3"/>
    <property type="match status" value="1"/>
</dbReference>
<reference evidence="4" key="2">
    <citation type="journal article" date="2008" name="Nucleic Acids Res.">
        <title>The rice annotation project database (RAP-DB): 2008 update.</title>
        <authorList>
            <consortium name="The rice annotation project (RAP)"/>
        </authorList>
    </citation>
    <scope>GENOME REANNOTATION</scope>
    <source>
        <strain evidence="4">cv. Nipponbare</strain>
    </source>
</reference>
<gene>
    <name evidence="3" type="primary">OSJNBb0094K03.11</name>
</gene>
<feature type="domain" description="Amine oxidase" evidence="2">
    <location>
        <begin position="266"/>
        <end position="320"/>
    </location>
</feature>
<name>Q9FW53_ORYSJ</name>
<dbReference type="Pfam" id="PF01593">
    <property type="entry name" value="Amino_oxidase"/>
    <property type="match status" value="1"/>
</dbReference>
<dbReference type="InterPro" id="IPR002937">
    <property type="entry name" value="Amino_oxidase"/>
</dbReference>
<dbReference type="AlphaFoldDB" id="Q9FW53"/>
<reference evidence="4" key="1">
    <citation type="journal article" date="2005" name="Nature">
        <title>The map-based sequence of the rice genome.</title>
        <authorList>
            <consortium name="International rice genome sequencing project (IRGSP)"/>
            <person name="Matsumoto T."/>
            <person name="Wu J."/>
            <person name="Kanamori H."/>
            <person name="Katayose Y."/>
            <person name="Fujisawa M."/>
            <person name="Namiki N."/>
            <person name="Mizuno H."/>
            <person name="Yamamoto K."/>
            <person name="Antonio B.A."/>
            <person name="Baba T."/>
            <person name="Sakata K."/>
            <person name="Nagamura Y."/>
            <person name="Aoki H."/>
            <person name="Arikawa K."/>
            <person name="Arita K."/>
            <person name="Bito T."/>
            <person name="Chiden Y."/>
            <person name="Fujitsuka N."/>
            <person name="Fukunaka R."/>
            <person name="Hamada M."/>
            <person name="Harada C."/>
            <person name="Hayashi A."/>
            <person name="Hijishita S."/>
            <person name="Honda M."/>
            <person name="Hosokawa S."/>
            <person name="Ichikawa Y."/>
            <person name="Idonuma A."/>
            <person name="Iijima M."/>
            <person name="Ikeda M."/>
            <person name="Ikeno M."/>
            <person name="Ito K."/>
            <person name="Ito S."/>
            <person name="Ito T."/>
            <person name="Ito Y."/>
            <person name="Ito Y."/>
            <person name="Iwabuchi A."/>
            <person name="Kamiya K."/>
            <person name="Karasawa W."/>
            <person name="Kurita K."/>
            <person name="Katagiri S."/>
            <person name="Kikuta A."/>
            <person name="Kobayashi H."/>
            <person name="Kobayashi N."/>
            <person name="Machita K."/>
            <person name="Maehara T."/>
            <person name="Masukawa M."/>
            <person name="Mizubayashi T."/>
            <person name="Mukai Y."/>
            <person name="Nagasaki H."/>
            <person name="Nagata Y."/>
            <person name="Naito S."/>
            <person name="Nakashima M."/>
            <person name="Nakama Y."/>
            <person name="Nakamichi Y."/>
            <person name="Nakamura M."/>
            <person name="Meguro A."/>
            <person name="Negishi M."/>
            <person name="Ohta I."/>
            <person name="Ohta T."/>
            <person name="Okamoto M."/>
            <person name="Ono N."/>
            <person name="Saji S."/>
            <person name="Sakaguchi M."/>
            <person name="Sakai K."/>
            <person name="Shibata M."/>
            <person name="Shimokawa T."/>
            <person name="Song J."/>
            <person name="Takazaki Y."/>
            <person name="Terasawa K."/>
            <person name="Tsugane M."/>
            <person name="Tsuji K."/>
            <person name="Ueda S."/>
            <person name="Waki K."/>
            <person name="Yamagata H."/>
            <person name="Yamamoto M."/>
            <person name="Yamamoto S."/>
            <person name="Yamane H."/>
            <person name="Yoshiki S."/>
            <person name="Yoshihara R."/>
            <person name="Yukawa K."/>
            <person name="Zhong H."/>
            <person name="Yano M."/>
            <person name="Yuan Q."/>
            <person name="Ouyang S."/>
            <person name="Liu J."/>
            <person name="Jones K.M."/>
            <person name="Gansberger K."/>
            <person name="Moffat K."/>
            <person name="Hill J."/>
            <person name="Bera J."/>
            <person name="Fadrosh D."/>
            <person name="Jin S."/>
            <person name="Johri S."/>
            <person name="Kim M."/>
            <person name="Overton L."/>
            <person name="Reardon M."/>
            <person name="Tsitrin T."/>
            <person name="Vuong H."/>
            <person name="Weaver B."/>
            <person name="Ciecko A."/>
            <person name="Tallon L."/>
            <person name="Jackson J."/>
            <person name="Pai G."/>
            <person name="Aken S.V."/>
            <person name="Utterback T."/>
            <person name="Reidmuller S."/>
            <person name="Feldblyum T."/>
            <person name="Hsiao J."/>
            <person name="Zismann V."/>
            <person name="Iobst S."/>
            <person name="de Vazeille A.R."/>
            <person name="Buell C.R."/>
            <person name="Ying K."/>
            <person name="Li Y."/>
            <person name="Lu T."/>
            <person name="Huang Y."/>
            <person name="Zhao Q."/>
            <person name="Feng Q."/>
            <person name="Zhang L."/>
            <person name="Zhu J."/>
            <person name="Weng Q."/>
            <person name="Mu J."/>
            <person name="Lu Y."/>
            <person name="Fan D."/>
            <person name="Liu Y."/>
            <person name="Guan J."/>
            <person name="Zhang Y."/>
            <person name="Yu S."/>
            <person name="Liu X."/>
            <person name="Zhang Y."/>
            <person name="Hong G."/>
            <person name="Han B."/>
            <person name="Choisne N."/>
            <person name="Demange N."/>
            <person name="Orjeda G."/>
            <person name="Samain S."/>
            <person name="Cattolico L."/>
            <person name="Pelletier E."/>
            <person name="Couloux A."/>
            <person name="Segurens B."/>
            <person name="Wincker P."/>
            <person name="D'Hont A."/>
            <person name="Scarpelli C."/>
            <person name="Weissenbach J."/>
            <person name="Salanoubat M."/>
            <person name="Quetier F."/>
            <person name="Yu Y."/>
            <person name="Kim H.R."/>
            <person name="Rambo T."/>
            <person name="Currie J."/>
            <person name="Collura K."/>
            <person name="Luo M."/>
            <person name="Yang T."/>
            <person name="Ammiraju J.S.S."/>
            <person name="Engler F."/>
            <person name="Soderlund C."/>
            <person name="Wing R.A."/>
            <person name="Palmer L.E."/>
            <person name="de la Bastide M."/>
            <person name="Spiegel L."/>
            <person name="Nascimento L."/>
            <person name="Zutavern T."/>
            <person name="O'Shaughnessy A."/>
            <person name="Dike S."/>
            <person name="Dedhia N."/>
            <person name="Preston R."/>
            <person name="Balija V."/>
            <person name="McCombie W.R."/>
            <person name="Chow T."/>
            <person name="Chen H."/>
            <person name="Chung M."/>
            <person name="Chen C."/>
            <person name="Shaw J."/>
            <person name="Wu H."/>
            <person name="Hsiao K."/>
            <person name="Chao Y."/>
            <person name="Chu M."/>
            <person name="Cheng C."/>
            <person name="Hour A."/>
            <person name="Lee P."/>
            <person name="Lin S."/>
            <person name="Lin Y."/>
            <person name="Liou J."/>
            <person name="Liu S."/>
            <person name="Hsing Y."/>
            <person name="Raghuvanshi S."/>
            <person name="Mohanty A."/>
            <person name="Bharti A.K."/>
            <person name="Gaur A."/>
            <person name="Gupta V."/>
            <person name="Kumar D."/>
            <person name="Ravi V."/>
            <person name="Vij S."/>
            <person name="Kapur A."/>
            <person name="Khurana P."/>
            <person name="Khurana P."/>
            <person name="Khurana J.P."/>
            <person name="Tyagi A.K."/>
            <person name="Gaikwad K."/>
            <person name="Singh A."/>
            <person name="Dalal V."/>
            <person name="Srivastava S."/>
            <person name="Dixit A."/>
            <person name="Pal A.K."/>
            <person name="Ghazi I.A."/>
            <person name="Yadav M."/>
            <person name="Pandit A."/>
            <person name="Bhargava A."/>
            <person name="Sureshbabu K."/>
            <person name="Batra K."/>
            <person name="Sharma T.R."/>
            <person name="Mohapatra T."/>
            <person name="Singh N.K."/>
            <person name="Messing J."/>
            <person name="Nelson A.B."/>
            <person name="Fuks G."/>
            <person name="Kavchok S."/>
            <person name="Keizer G."/>
            <person name="Linton E."/>
            <person name="Llaca V."/>
            <person name="Song R."/>
            <person name="Tanyolac B."/>
            <person name="Young S."/>
            <person name="Ho-Il K."/>
            <person name="Hahn J.H."/>
            <person name="Sangsakoo G."/>
            <person name="Vanavichit A."/>
            <person name="de Mattos Luiz.A.T."/>
            <person name="Zimmer P.D."/>
            <person name="Malone G."/>
            <person name="Dellagostin O."/>
            <person name="de Oliveira A.C."/>
            <person name="Bevan M."/>
            <person name="Bancroft I."/>
            <person name="Minx P."/>
            <person name="Cordum H."/>
            <person name="Wilson R."/>
            <person name="Cheng Z."/>
            <person name="Jin W."/>
            <person name="Jiang J."/>
            <person name="Leong S.A."/>
            <person name="Iwama H."/>
            <person name="Gojobori T."/>
            <person name="Itoh T."/>
            <person name="Niimura Y."/>
            <person name="Fujii Y."/>
            <person name="Habara T."/>
            <person name="Sakai H."/>
            <person name="Sato Y."/>
            <person name="Wilson G."/>
            <person name="Kumar K."/>
            <person name="McCouch S."/>
            <person name="Juretic N."/>
            <person name="Hoen D."/>
            <person name="Wright S."/>
            <person name="Bruskiewich R."/>
            <person name="Bureau T."/>
            <person name="Miyao A."/>
            <person name="Hirochika H."/>
            <person name="Nishikawa T."/>
            <person name="Kadowaki K."/>
            <person name="Sugiura M."/>
            <person name="Burr B."/>
            <person name="Sasaki T."/>
        </authorList>
    </citation>
    <scope>NUCLEOTIDE SEQUENCE [LARGE SCALE GENOMIC DNA]</scope>
    <source>
        <strain evidence="4">cv. Nipponbare</strain>
    </source>
</reference>
<feature type="region of interest" description="Disordered" evidence="1">
    <location>
        <begin position="132"/>
        <end position="222"/>
    </location>
</feature>
<dbReference type="EMBL" id="AC069145">
    <property type="protein sequence ID" value="AAG16857.1"/>
    <property type="molecule type" value="Genomic_DNA"/>
</dbReference>
<evidence type="ECO:0000259" key="2">
    <source>
        <dbReference type="Pfam" id="PF01593"/>
    </source>
</evidence>